<reference evidence="1 2" key="1">
    <citation type="submission" date="2014-04" db="EMBL/GenBank/DDBJ databases">
        <authorList>
            <consortium name="International Citrus Genome Consortium"/>
            <person name="Gmitter F."/>
            <person name="Chen C."/>
            <person name="Farmerie W."/>
            <person name="Harkins T."/>
            <person name="Desany B."/>
            <person name="Mohiuddin M."/>
            <person name="Kodira C."/>
            <person name="Borodovsky M."/>
            <person name="Lomsadze A."/>
            <person name="Burns P."/>
            <person name="Jenkins J."/>
            <person name="Prochnik S."/>
            <person name="Shu S."/>
            <person name="Chapman J."/>
            <person name="Pitluck S."/>
            <person name="Schmutz J."/>
            <person name="Rokhsar D."/>
        </authorList>
    </citation>
    <scope>NUCLEOTIDE SEQUENCE</scope>
</reference>
<organism evidence="1 2">
    <name type="scientific">Citrus sinensis</name>
    <name type="common">Sweet orange</name>
    <name type="synonym">Citrus aurantium var. sinensis</name>
    <dbReference type="NCBI Taxonomy" id="2711"/>
    <lineage>
        <taxon>Eukaryota</taxon>
        <taxon>Viridiplantae</taxon>
        <taxon>Streptophyta</taxon>
        <taxon>Embryophyta</taxon>
        <taxon>Tracheophyta</taxon>
        <taxon>Spermatophyta</taxon>
        <taxon>Magnoliopsida</taxon>
        <taxon>eudicotyledons</taxon>
        <taxon>Gunneridae</taxon>
        <taxon>Pentapetalae</taxon>
        <taxon>rosids</taxon>
        <taxon>malvids</taxon>
        <taxon>Sapindales</taxon>
        <taxon>Rutaceae</taxon>
        <taxon>Aurantioideae</taxon>
        <taxon>Citrus</taxon>
    </lineage>
</organism>
<evidence type="ECO:0000313" key="1">
    <source>
        <dbReference type="EMBL" id="KDO69963.1"/>
    </source>
</evidence>
<dbReference type="Gene3D" id="3.10.20.90">
    <property type="entry name" value="Phosphatidylinositol 3-kinase Catalytic Subunit, Chain A, domain 1"/>
    <property type="match status" value="1"/>
</dbReference>
<protein>
    <recommendedName>
        <fullName evidence="3">Ubiquitin-like domain-containing protein</fullName>
    </recommendedName>
</protein>
<dbReference type="SUPFAM" id="SSF54236">
    <property type="entry name" value="Ubiquitin-like"/>
    <property type="match status" value="1"/>
</dbReference>
<dbReference type="Proteomes" id="UP000027120">
    <property type="component" value="Unassembled WGS sequence"/>
</dbReference>
<evidence type="ECO:0000313" key="2">
    <source>
        <dbReference type="Proteomes" id="UP000027120"/>
    </source>
</evidence>
<dbReference type="InterPro" id="IPR029071">
    <property type="entry name" value="Ubiquitin-like_domsf"/>
</dbReference>
<dbReference type="EMBL" id="KK784891">
    <property type="protein sequence ID" value="KDO69963.1"/>
    <property type="molecule type" value="Genomic_DNA"/>
</dbReference>
<name>A0A067FRH8_CITSI</name>
<dbReference type="EMBL" id="KK784891">
    <property type="protein sequence ID" value="KDO69964.1"/>
    <property type="molecule type" value="Genomic_DNA"/>
</dbReference>
<proteinExistence type="predicted"/>
<gene>
    <name evidence="1" type="ORF">CISIN_1g0163872mg</name>
</gene>
<evidence type="ECO:0008006" key="3">
    <source>
        <dbReference type="Google" id="ProtNLM"/>
    </source>
</evidence>
<dbReference type="AlphaFoldDB" id="A0A067FRH8"/>
<accession>A0A067FRH8</accession>
<sequence>MMKIFVKTLKGTSFDVEVKPEDT</sequence>
<keyword evidence="2" id="KW-1185">Reference proteome</keyword>
<feature type="non-terminal residue" evidence="1">
    <location>
        <position position="23"/>
    </location>
</feature>